<dbReference type="Proteomes" id="UP001500751">
    <property type="component" value="Unassembled WGS sequence"/>
</dbReference>
<organism evidence="5 6">
    <name type="scientific">Catenulispora yoronensis</name>
    <dbReference type="NCBI Taxonomy" id="450799"/>
    <lineage>
        <taxon>Bacteria</taxon>
        <taxon>Bacillati</taxon>
        <taxon>Actinomycetota</taxon>
        <taxon>Actinomycetes</taxon>
        <taxon>Catenulisporales</taxon>
        <taxon>Catenulisporaceae</taxon>
        <taxon>Catenulispora</taxon>
    </lineage>
</organism>
<sequence>MTDDRISLTDDIALRPARVRDAAAVARAYDRNRAHLGPWEPIRPDDYYTEQGQLVRLRDFADGRRAGRQERWVFDNGDGEVYGSITLSNIELGVFLNARLGYWVEASLNGRGLATAAVRAVCDHARQRWNIHRIEAGTNVENHASQRVLLKCGFEEIGRSRAHLFINGRWADSTQFHRILHTDPVEVV</sequence>
<dbReference type="Pfam" id="PF13302">
    <property type="entry name" value="Acetyltransf_3"/>
    <property type="match status" value="1"/>
</dbReference>
<evidence type="ECO:0000313" key="5">
    <source>
        <dbReference type="EMBL" id="GAA2056361.1"/>
    </source>
</evidence>
<evidence type="ECO:0000256" key="3">
    <source>
        <dbReference type="ARBA" id="ARBA00038502"/>
    </source>
</evidence>
<evidence type="ECO:0000256" key="2">
    <source>
        <dbReference type="ARBA" id="ARBA00023315"/>
    </source>
</evidence>
<comment type="caution">
    <text evidence="5">The sequence shown here is derived from an EMBL/GenBank/DDBJ whole genome shotgun (WGS) entry which is preliminary data.</text>
</comment>
<accession>A0ABP5H0B6</accession>
<name>A0ABP5H0B6_9ACTN</name>
<keyword evidence="1" id="KW-0808">Transferase</keyword>
<dbReference type="PANTHER" id="PTHR43792:SF8">
    <property type="entry name" value="[RIBOSOMAL PROTEIN US5]-ALANINE N-ACETYLTRANSFERASE"/>
    <property type="match status" value="1"/>
</dbReference>
<gene>
    <name evidence="5" type="ORF">GCM10009839_76850</name>
</gene>
<dbReference type="EMBL" id="BAAAQN010000064">
    <property type="protein sequence ID" value="GAA2056361.1"/>
    <property type="molecule type" value="Genomic_DNA"/>
</dbReference>
<evidence type="ECO:0000313" key="6">
    <source>
        <dbReference type="Proteomes" id="UP001500751"/>
    </source>
</evidence>
<dbReference type="InterPro" id="IPR000182">
    <property type="entry name" value="GNAT_dom"/>
</dbReference>
<evidence type="ECO:0000259" key="4">
    <source>
        <dbReference type="PROSITE" id="PS51186"/>
    </source>
</evidence>
<proteinExistence type="inferred from homology"/>
<feature type="domain" description="N-acetyltransferase" evidence="4">
    <location>
        <begin position="12"/>
        <end position="172"/>
    </location>
</feature>
<keyword evidence="2" id="KW-0012">Acyltransferase</keyword>
<dbReference type="PROSITE" id="PS51186">
    <property type="entry name" value="GNAT"/>
    <property type="match status" value="1"/>
</dbReference>
<evidence type="ECO:0000256" key="1">
    <source>
        <dbReference type="ARBA" id="ARBA00022679"/>
    </source>
</evidence>
<dbReference type="Gene3D" id="3.40.630.30">
    <property type="match status" value="1"/>
</dbReference>
<reference evidence="6" key="1">
    <citation type="journal article" date="2019" name="Int. J. Syst. Evol. Microbiol.">
        <title>The Global Catalogue of Microorganisms (GCM) 10K type strain sequencing project: providing services to taxonomists for standard genome sequencing and annotation.</title>
        <authorList>
            <consortium name="The Broad Institute Genomics Platform"/>
            <consortium name="The Broad Institute Genome Sequencing Center for Infectious Disease"/>
            <person name="Wu L."/>
            <person name="Ma J."/>
        </authorList>
    </citation>
    <scope>NUCLEOTIDE SEQUENCE [LARGE SCALE GENOMIC DNA]</scope>
    <source>
        <strain evidence="6">JCM 16014</strain>
    </source>
</reference>
<comment type="similarity">
    <text evidence="3">Belongs to the acetyltransferase family. RimJ subfamily.</text>
</comment>
<dbReference type="RefSeq" id="WP_344670639.1">
    <property type="nucleotide sequence ID" value="NZ_BAAAQN010000064.1"/>
</dbReference>
<protein>
    <submittedName>
        <fullName evidence="5">GNAT family protein</fullName>
    </submittedName>
</protein>
<keyword evidence="6" id="KW-1185">Reference proteome</keyword>
<dbReference type="InterPro" id="IPR051531">
    <property type="entry name" value="N-acetyltransferase"/>
</dbReference>
<dbReference type="InterPro" id="IPR016181">
    <property type="entry name" value="Acyl_CoA_acyltransferase"/>
</dbReference>
<dbReference type="PANTHER" id="PTHR43792">
    <property type="entry name" value="GNAT FAMILY, PUTATIVE (AFU_ORTHOLOGUE AFUA_3G00765)-RELATED-RELATED"/>
    <property type="match status" value="1"/>
</dbReference>
<dbReference type="SUPFAM" id="SSF55729">
    <property type="entry name" value="Acyl-CoA N-acyltransferases (Nat)"/>
    <property type="match status" value="1"/>
</dbReference>